<dbReference type="Gene3D" id="3.30.70.1560">
    <property type="entry name" value="Alpha-L RNA-binding motif"/>
    <property type="match status" value="1"/>
</dbReference>
<evidence type="ECO:0000256" key="1">
    <source>
        <dbReference type="SAM" id="MobiDB-lite"/>
    </source>
</evidence>
<feature type="region of interest" description="Disordered" evidence="1">
    <location>
        <begin position="106"/>
        <end position="125"/>
    </location>
</feature>
<comment type="caution">
    <text evidence="2">The sequence shown here is derived from an EMBL/GenBank/DDBJ whole genome shotgun (WGS) entry which is preliminary data.</text>
</comment>
<protein>
    <submittedName>
        <fullName evidence="2">Uncharacterized protein</fullName>
    </submittedName>
</protein>
<dbReference type="InterPro" id="IPR042092">
    <property type="entry name" value="PsdUridine_s_RsuA/RluB/E/F_cat"/>
</dbReference>
<evidence type="ECO:0000313" key="3">
    <source>
        <dbReference type="Proteomes" id="UP000023152"/>
    </source>
</evidence>
<keyword evidence="3" id="KW-1185">Reference proteome</keyword>
<sequence length="247" mass="28755">MYTCTYMGNNNNNNKASGIPYKEIDMDKMDREQKLAKRTQHEKKQFEKYIDNLERQTQWDIQINYGGHKIVQKMAKSLGFHVTKVERVQYGPFHIDVDFHGLWSGHRSSNSSSNDSGSDDNRKSITTGNKQQFIRGLNELFLKDANTNVTTFADKADFEKERNKVRKKVRAKSTVKKWNDEEMSNIKRLADYNSTQLSELQVQKLWECVGGEHIGVTLHLQSLLNRAIATNDQVFWNWLSREYGIKV</sequence>
<proteinExistence type="predicted"/>
<reference evidence="2 3" key="1">
    <citation type="journal article" date="2013" name="Curr. Biol.">
        <title>The Genome of the Foraminiferan Reticulomyxa filosa.</title>
        <authorList>
            <person name="Glockner G."/>
            <person name="Hulsmann N."/>
            <person name="Schleicher M."/>
            <person name="Noegel A.A."/>
            <person name="Eichinger L."/>
            <person name="Gallinger C."/>
            <person name="Pawlowski J."/>
            <person name="Sierra R."/>
            <person name="Euteneuer U."/>
            <person name="Pillet L."/>
            <person name="Moustafa A."/>
            <person name="Platzer M."/>
            <person name="Groth M."/>
            <person name="Szafranski K."/>
            <person name="Schliwa M."/>
        </authorList>
    </citation>
    <scope>NUCLEOTIDE SEQUENCE [LARGE SCALE GENOMIC DNA]</scope>
</reference>
<evidence type="ECO:0000313" key="2">
    <source>
        <dbReference type="EMBL" id="ETO27448.1"/>
    </source>
</evidence>
<dbReference type="AlphaFoldDB" id="X6NNF0"/>
<organism evidence="2 3">
    <name type="scientific">Reticulomyxa filosa</name>
    <dbReference type="NCBI Taxonomy" id="46433"/>
    <lineage>
        <taxon>Eukaryota</taxon>
        <taxon>Sar</taxon>
        <taxon>Rhizaria</taxon>
        <taxon>Retaria</taxon>
        <taxon>Foraminifera</taxon>
        <taxon>Monothalamids</taxon>
        <taxon>Reticulomyxidae</taxon>
        <taxon>Reticulomyxa</taxon>
    </lineage>
</organism>
<gene>
    <name evidence="2" type="ORF">RFI_09684</name>
</gene>
<dbReference type="Proteomes" id="UP000023152">
    <property type="component" value="Unassembled WGS sequence"/>
</dbReference>
<name>X6NNF0_RETFI</name>
<accession>X6NNF0</accession>
<dbReference type="EMBL" id="ASPP01007251">
    <property type="protein sequence ID" value="ETO27448.1"/>
    <property type="molecule type" value="Genomic_DNA"/>
</dbReference>